<dbReference type="PANTHER" id="PTHR34039">
    <property type="entry name" value="UPF0102 PROTEIN YRAN"/>
    <property type="match status" value="1"/>
</dbReference>
<dbReference type="EMBL" id="BRXS01000006">
    <property type="protein sequence ID" value="GLC27513.1"/>
    <property type="molecule type" value="Genomic_DNA"/>
</dbReference>
<gene>
    <name evidence="4" type="ORF">rosag_40260</name>
</gene>
<dbReference type="HAMAP" id="MF_00048">
    <property type="entry name" value="UPF0102"/>
    <property type="match status" value="1"/>
</dbReference>
<organism evidence="4 5">
    <name type="scientific">Roseisolibacter agri</name>
    <dbReference type="NCBI Taxonomy" id="2014610"/>
    <lineage>
        <taxon>Bacteria</taxon>
        <taxon>Pseudomonadati</taxon>
        <taxon>Gemmatimonadota</taxon>
        <taxon>Gemmatimonadia</taxon>
        <taxon>Gemmatimonadales</taxon>
        <taxon>Gemmatimonadaceae</taxon>
        <taxon>Roseisolibacter</taxon>
    </lineage>
</organism>
<dbReference type="InterPro" id="IPR011335">
    <property type="entry name" value="Restrct_endonuc-II-like"/>
</dbReference>
<evidence type="ECO:0000256" key="2">
    <source>
        <dbReference type="HAMAP-Rule" id="MF_00048"/>
    </source>
</evidence>
<protein>
    <recommendedName>
        <fullName evidence="2">UPF0102 protein rosag_40260</fullName>
    </recommendedName>
</protein>
<evidence type="ECO:0000313" key="4">
    <source>
        <dbReference type="EMBL" id="GLC27513.1"/>
    </source>
</evidence>
<feature type="region of interest" description="Disordered" evidence="3">
    <location>
        <begin position="1"/>
        <end position="27"/>
    </location>
</feature>
<evidence type="ECO:0000313" key="5">
    <source>
        <dbReference type="Proteomes" id="UP001161325"/>
    </source>
</evidence>
<feature type="compositionally biased region" description="Basic and acidic residues" evidence="3">
    <location>
        <begin position="10"/>
        <end position="26"/>
    </location>
</feature>
<dbReference type="CDD" id="cd20736">
    <property type="entry name" value="PoNe_Nuclease"/>
    <property type="match status" value="1"/>
</dbReference>
<dbReference type="InterPro" id="IPR003509">
    <property type="entry name" value="UPF0102_YraN-like"/>
</dbReference>
<dbReference type="AlphaFoldDB" id="A0AA37QIK1"/>
<dbReference type="InterPro" id="IPR011856">
    <property type="entry name" value="tRNA_endonuc-like_dom_sf"/>
</dbReference>
<dbReference type="GO" id="GO:0003676">
    <property type="term" value="F:nucleic acid binding"/>
    <property type="evidence" value="ECO:0007669"/>
    <property type="project" value="InterPro"/>
</dbReference>
<evidence type="ECO:0000256" key="1">
    <source>
        <dbReference type="ARBA" id="ARBA00006738"/>
    </source>
</evidence>
<proteinExistence type="inferred from homology"/>
<dbReference type="RefSeq" id="WP_284351951.1">
    <property type="nucleotide sequence ID" value="NZ_BRXS01000006.1"/>
</dbReference>
<dbReference type="Gene3D" id="3.40.1350.10">
    <property type="match status" value="1"/>
</dbReference>
<dbReference type="PANTHER" id="PTHR34039:SF1">
    <property type="entry name" value="UPF0102 PROTEIN YRAN"/>
    <property type="match status" value="1"/>
</dbReference>
<accession>A0AA37QIK1</accession>
<dbReference type="NCBIfam" id="TIGR00252">
    <property type="entry name" value="YraN family protein"/>
    <property type="match status" value="1"/>
</dbReference>
<dbReference type="SUPFAM" id="SSF52980">
    <property type="entry name" value="Restriction endonuclease-like"/>
    <property type="match status" value="1"/>
</dbReference>
<dbReference type="Pfam" id="PF02021">
    <property type="entry name" value="UPF0102"/>
    <property type="match status" value="1"/>
</dbReference>
<dbReference type="Proteomes" id="UP001161325">
    <property type="component" value="Unassembled WGS sequence"/>
</dbReference>
<reference evidence="4" key="1">
    <citation type="submission" date="2022-08" db="EMBL/GenBank/DDBJ databases">
        <title>Draft genome sequencing of Roseisolibacter agri AW1220.</title>
        <authorList>
            <person name="Tobiishi Y."/>
            <person name="Tonouchi A."/>
        </authorList>
    </citation>
    <scope>NUCLEOTIDE SEQUENCE</scope>
    <source>
        <strain evidence="4">AW1220</strain>
    </source>
</reference>
<name>A0AA37QIK1_9BACT</name>
<sequence>MSTAPRPSAARREPGREPGRKSDRRQAVGVLGERVAARWLERGGWEILARRFRSGHRDLDLVARLGTLVAFVEVKARRGLAFGDPIEAVRWRKQRELVRSANVWIDRHGRAGDAYRFDVVGVVLPPAQAGAGEGPAVRVRHVADAFQVPSRA</sequence>
<comment type="caution">
    <text evidence="4">The sequence shown here is derived from an EMBL/GenBank/DDBJ whole genome shotgun (WGS) entry which is preliminary data.</text>
</comment>
<evidence type="ECO:0000256" key="3">
    <source>
        <dbReference type="SAM" id="MobiDB-lite"/>
    </source>
</evidence>
<keyword evidence="5" id="KW-1185">Reference proteome</keyword>
<comment type="similarity">
    <text evidence="1 2">Belongs to the UPF0102 family.</text>
</comment>